<dbReference type="InterPro" id="IPR036259">
    <property type="entry name" value="MFS_trans_sf"/>
</dbReference>
<reference evidence="9 10" key="1">
    <citation type="submission" date="2020-02" db="EMBL/GenBank/DDBJ databases">
        <title>Comparative genomics of sulfur disproportionating microorganisms.</title>
        <authorList>
            <person name="Ward L.M."/>
            <person name="Bertran E."/>
            <person name="Johnston D.T."/>
        </authorList>
    </citation>
    <scope>NUCLEOTIDE SEQUENCE [LARGE SCALE GENOMIC DNA]</scope>
    <source>
        <strain evidence="9 10">DSM 3696</strain>
    </source>
</reference>
<organism evidence="9 10">
    <name type="scientific">Desulfolutivibrio sulfodismutans</name>
    <dbReference type="NCBI Taxonomy" id="63561"/>
    <lineage>
        <taxon>Bacteria</taxon>
        <taxon>Pseudomonadati</taxon>
        <taxon>Thermodesulfobacteriota</taxon>
        <taxon>Desulfovibrionia</taxon>
        <taxon>Desulfovibrionales</taxon>
        <taxon>Desulfovibrionaceae</taxon>
        <taxon>Desulfolutivibrio</taxon>
    </lineage>
</organism>
<accession>A0A7K3NPW3</accession>
<dbReference type="EMBL" id="JAAGRQ010000064">
    <property type="protein sequence ID" value="NDY57835.1"/>
    <property type="molecule type" value="Genomic_DNA"/>
</dbReference>
<keyword evidence="5 7" id="KW-0472">Membrane</keyword>
<feature type="transmembrane region" description="Helical" evidence="7">
    <location>
        <begin position="136"/>
        <end position="159"/>
    </location>
</feature>
<feature type="transmembrane region" description="Helical" evidence="7">
    <location>
        <begin position="297"/>
        <end position="315"/>
    </location>
</feature>
<feature type="transmembrane region" description="Helical" evidence="7">
    <location>
        <begin position="100"/>
        <end position="124"/>
    </location>
</feature>
<dbReference type="SUPFAM" id="SSF103473">
    <property type="entry name" value="MFS general substrate transporter"/>
    <property type="match status" value="1"/>
</dbReference>
<evidence type="ECO:0000256" key="7">
    <source>
        <dbReference type="SAM" id="Phobius"/>
    </source>
</evidence>
<keyword evidence="10" id="KW-1185">Reference proteome</keyword>
<feature type="transmembrane region" description="Helical" evidence="7">
    <location>
        <begin position="75"/>
        <end position="94"/>
    </location>
</feature>
<dbReference type="RefSeq" id="WP_163302917.1">
    <property type="nucleotide sequence ID" value="NZ_JAAGRQ010000064.1"/>
</dbReference>
<dbReference type="InterPro" id="IPR011701">
    <property type="entry name" value="MFS"/>
</dbReference>
<evidence type="ECO:0000313" key="10">
    <source>
        <dbReference type="Proteomes" id="UP000469724"/>
    </source>
</evidence>
<evidence type="ECO:0000259" key="8">
    <source>
        <dbReference type="PROSITE" id="PS50850"/>
    </source>
</evidence>
<feature type="transmembrane region" description="Helical" evidence="7">
    <location>
        <begin position="261"/>
        <end position="285"/>
    </location>
</feature>
<evidence type="ECO:0000256" key="6">
    <source>
        <dbReference type="SAM" id="MobiDB-lite"/>
    </source>
</evidence>
<keyword evidence="2" id="KW-0813">Transport</keyword>
<feature type="transmembrane region" description="Helical" evidence="7">
    <location>
        <begin position="165"/>
        <end position="185"/>
    </location>
</feature>
<evidence type="ECO:0000256" key="5">
    <source>
        <dbReference type="ARBA" id="ARBA00023136"/>
    </source>
</evidence>
<dbReference type="AlphaFoldDB" id="A0A7K3NPW3"/>
<dbReference type="Pfam" id="PF07690">
    <property type="entry name" value="MFS_1"/>
    <property type="match status" value="1"/>
</dbReference>
<feature type="transmembrane region" description="Helical" evidence="7">
    <location>
        <begin position="40"/>
        <end position="63"/>
    </location>
</feature>
<dbReference type="Proteomes" id="UP000469724">
    <property type="component" value="Unassembled WGS sequence"/>
</dbReference>
<feature type="region of interest" description="Disordered" evidence="6">
    <location>
        <begin position="462"/>
        <end position="495"/>
    </location>
</feature>
<feature type="transmembrane region" description="Helical" evidence="7">
    <location>
        <begin position="223"/>
        <end position="241"/>
    </location>
</feature>
<dbReference type="PANTHER" id="PTHR42718">
    <property type="entry name" value="MAJOR FACILITATOR SUPERFAMILY MULTIDRUG TRANSPORTER MFSC"/>
    <property type="match status" value="1"/>
</dbReference>
<feature type="transmembrane region" description="Helical" evidence="7">
    <location>
        <begin position="197"/>
        <end position="217"/>
    </location>
</feature>
<dbReference type="CDD" id="cd17321">
    <property type="entry name" value="MFS_MMR_MDR_like"/>
    <property type="match status" value="1"/>
</dbReference>
<comment type="caution">
    <text evidence="9">The sequence shown here is derived from an EMBL/GenBank/DDBJ whole genome shotgun (WGS) entry which is preliminary data.</text>
</comment>
<dbReference type="InterPro" id="IPR020846">
    <property type="entry name" value="MFS_dom"/>
</dbReference>
<dbReference type="GO" id="GO:0022857">
    <property type="term" value="F:transmembrane transporter activity"/>
    <property type="evidence" value="ECO:0007669"/>
    <property type="project" value="InterPro"/>
</dbReference>
<name>A0A7K3NPW3_9BACT</name>
<evidence type="ECO:0000256" key="3">
    <source>
        <dbReference type="ARBA" id="ARBA00022692"/>
    </source>
</evidence>
<dbReference type="Gene3D" id="1.20.1250.20">
    <property type="entry name" value="MFS general substrate transporter like domains"/>
    <property type="match status" value="2"/>
</dbReference>
<feature type="transmembrane region" description="Helical" evidence="7">
    <location>
        <begin position="435"/>
        <end position="453"/>
    </location>
</feature>
<evidence type="ECO:0000313" key="9">
    <source>
        <dbReference type="EMBL" id="NDY57835.1"/>
    </source>
</evidence>
<evidence type="ECO:0000256" key="2">
    <source>
        <dbReference type="ARBA" id="ARBA00022448"/>
    </source>
</evidence>
<protein>
    <submittedName>
        <fullName evidence="9">MFS transporter</fullName>
    </submittedName>
</protein>
<feature type="transmembrane region" description="Helical" evidence="7">
    <location>
        <begin position="327"/>
        <end position="347"/>
    </location>
</feature>
<keyword evidence="3 7" id="KW-0812">Transmembrane</keyword>
<evidence type="ECO:0000256" key="1">
    <source>
        <dbReference type="ARBA" id="ARBA00004141"/>
    </source>
</evidence>
<dbReference type="PANTHER" id="PTHR42718:SF9">
    <property type="entry name" value="MAJOR FACILITATOR SUPERFAMILY MULTIDRUG TRANSPORTER MFSC"/>
    <property type="match status" value="1"/>
</dbReference>
<proteinExistence type="predicted"/>
<keyword evidence="4 7" id="KW-1133">Transmembrane helix</keyword>
<feature type="transmembrane region" description="Helical" evidence="7">
    <location>
        <begin position="353"/>
        <end position="376"/>
    </location>
</feature>
<comment type="subcellular location">
    <subcellularLocation>
        <location evidence="1">Membrane</location>
        <topology evidence="1">Multi-pass membrane protein</topology>
    </subcellularLocation>
</comment>
<dbReference type="GO" id="GO:0016020">
    <property type="term" value="C:membrane"/>
    <property type="evidence" value="ECO:0007669"/>
    <property type="project" value="UniProtKB-SubCell"/>
</dbReference>
<feature type="transmembrane region" description="Helical" evidence="7">
    <location>
        <begin position="397"/>
        <end position="415"/>
    </location>
</feature>
<feature type="domain" description="Major facilitator superfamily (MFS) profile" evidence="8">
    <location>
        <begin position="11"/>
        <end position="458"/>
    </location>
</feature>
<evidence type="ECO:0000256" key="4">
    <source>
        <dbReference type="ARBA" id="ARBA00022989"/>
    </source>
</evidence>
<gene>
    <name evidence="9" type="ORF">G3N56_13950</name>
</gene>
<sequence length="495" mass="50607">MIHNRSRKWAVLFAVVATQFAVPFMLSAVGVCLPAIGREYAASAISLSLVESVFLCVNAMFLLPFGRAGDICGRGGVFLIGLMLFATSALALTMSPTMELFLVIRGVQALGGAMTLATGLALLYDAFPAEERGRALGISVAGIFLGISAGPVLGGIIASGLGWRWVFYLGMAPCAVALLVCLKNLSWRLSPAPGARFDWWGAVSSAAGIGLLVFGSAHLETSLGWWGLGLGVLALAAFIAIERRTATPLLHLDLFSANRAFSLGVAAMCIVSCAAFGVSFLLSLYLQYARAMTPAQAGLILAVQPVIQCLVSPVIGRLTDKSPVHLLSGTGAGLAALGVLAAAALSAQSGTAAVIGVLSVVGLGIGIFSTPSMVVLMSAVDPSRYGVASAMSGQSRTMGMTACMAVVTVVIARYVGNHPLGPEVIGEYLAAMRTLFTAFGILGLIGAAMAFLAKKAPVASTSPATSQPAPQSLPGHTTDGRTCPLPSAGAGPHAK</sequence>
<dbReference type="PROSITE" id="PS50850">
    <property type="entry name" value="MFS"/>
    <property type="match status" value="1"/>
</dbReference>